<dbReference type="InterPro" id="IPR018289">
    <property type="entry name" value="MULE_transposase_dom"/>
</dbReference>
<dbReference type="Proteomes" id="UP000014500">
    <property type="component" value="Unassembled WGS sequence"/>
</dbReference>
<dbReference type="PANTHER" id="PTHR47160:SF10">
    <property type="entry name" value="MULE TRANSPOSASE DOMAIN-CONTAINING PROTEIN"/>
    <property type="match status" value="1"/>
</dbReference>
<keyword evidence="3" id="KW-1185">Reference proteome</keyword>
<dbReference type="EnsemblMetazoa" id="SMAR004086-RA">
    <property type="protein sequence ID" value="SMAR004086-PA"/>
    <property type="gene ID" value="SMAR004086"/>
</dbReference>
<proteinExistence type="predicted"/>
<accession>T1ISK7</accession>
<dbReference type="PhylomeDB" id="T1ISK7"/>
<protein>
    <recommendedName>
        <fullName evidence="1">MULE transposase domain-containing protein</fullName>
    </recommendedName>
</protein>
<reference evidence="2" key="2">
    <citation type="submission" date="2015-02" db="UniProtKB">
        <authorList>
            <consortium name="EnsemblMetazoa"/>
        </authorList>
    </citation>
    <scope>IDENTIFICATION</scope>
</reference>
<evidence type="ECO:0000259" key="1">
    <source>
        <dbReference type="Pfam" id="PF10551"/>
    </source>
</evidence>
<dbReference type="eggNOG" id="ENOG502S0E9">
    <property type="taxonomic scope" value="Eukaryota"/>
</dbReference>
<feature type="domain" description="MULE transposase" evidence="1">
    <location>
        <begin position="95"/>
        <end position="196"/>
    </location>
</feature>
<dbReference type="PANTHER" id="PTHR47160">
    <property type="entry name" value="PUTATIVE-RELATED"/>
    <property type="match status" value="1"/>
</dbReference>
<dbReference type="OMA" id="HETEATX"/>
<dbReference type="EMBL" id="AFFK01018974">
    <property type="status" value="NOT_ANNOTATED_CDS"/>
    <property type="molecule type" value="Genomic_DNA"/>
</dbReference>
<evidence type="ECO:0000313" key="3">
    <source>
        <dbReference type="Proteomes" id="UP000014500"/>
    </source>
</evidence>
<sequence length="359" mass="41273">MENPAQVIQTTLASQNMNIRQNLPTNNALRQVIKRARHDQLPKEPIDLDHLYFDTPFTETLTGEQFLAGAIDVDGKSLIFTTVQNLRHLCHASSIFCDGTFKVVPRLFTQLFTLHVAIGGSDETKRILPVVYCLMERKTKKSYIAVFARIKWLTEFYGLELDPDNIISDFEIGAINAAQEVFPEANMQGCMFHLSQSIYRHVKQEGLQNRYTTDLNFQFLVKQLSALAFLPANKIKRAYLQLKQLFDNEAVELLIWFETYYVLGKLRLNGTRSQPQFPPALWSVYTRQVNSQPRTTNAVESWHHHFAKLIGTAHVGIFKCSLPYNVNKQIWKTSLKELLQVNHDPTVALQKHAKYAFLM</sequence>
<evidence type="ECO:0000313" key="2">
    <source>
        <dbReference type="EnsemblMetazoa" id="SMAR004086-PA"/>
    </source>
</evidence>
<dbReference type="HOGENOM" id="CLU_015060_1_1_1"/>
<dbReference type="AlphaFoldDB" id="T1ISK7"/>
<organism evidence="2 3">
    <name type="scientific">Strigamia maritima</name>
    <name type="common">European centipede</name>
    <name type="synonym">Geophilus maritimus</name>
    <dbReference type="NCBI Taxonomy" id="126957"/>
    <lineage>
        <taxon>Eukaryota</taxon>
        <taxon>Metazoa</taxon>
        <taxon>Ecdysozoa</taxon>
        <taxon>Arthropoda</taxon>
        <taxon>Myriapoda</taxon>
        <taxon>Chilopoda</taxon>
        <taxon>Pleurostigmophora</taxon>
        <taxon>Geophilomorpha</taxon>
        <taxon>Linotaeniidae</taxon>
        <taxon>Strigamia</taxon>
    </lineage>
</organism>
<dbReference type="STRING" id="126957.T1ISK7"/>
<name>T1ISK7_STRMM</name>
<dbReference type="Pfam" id="PF10551">
    <property type="entry name" value="MULE"/>
    <property type="match status" value="1"/>
</dbReference>
<reference evidence="3" key="1">
    <citation type="submission" date="2011-05" db="EMBL/GenBank/DDBJ databases">
        <authorList>
            <person name="Richards S.R."/>
            <person name="Qu J."/>
            <person name="Jiang H."/>
            <person name="Jhangiani S.N."/>
            <person name="Agravi P."/>
            <person name="Goodspeed R."/>
            <person name="Gross S."/>
            <person name="Mandapat C."/>
            <person name="Jackson L."/>
            <person name="Mathew T."/>
            <person name="Pu L."/>
            <person name="Thornton R."/>
            <person name="Saada N."/>
            <person name="Wilczek-Boney K.B."/>
            <person name="Lee S."/>
            <person name="Kovar C."/>
            <person name="Wu Y."/>
            <person name="Scherer S.E."/>
            <person name="Worley K.C."/>
            <person name="Muzny D.M."/>
            <person name="Gibbs R."/>
        </authorList>
    </citation>
    <scope>NUCLEOTIDE SEQUENCE</scope>
    <source>
        <strain evidence="3">Brora</strain>
    </source>
</reference>